<keyword evidence="3" id="KW-0804">Transcription</keyword>
<evidence type="ECO:0000256" key="1">
    <source>
        <dbReference type="ARBA" id="ARBA00023015"/>
    </source>
</evidence>
<dbReference type="InterPro" id="IPR003441">
    <property type="entry name" value="NAC-dom"/>
</dbReference>
<evidence type="ECO:0000256" key="2">
    <source>
        <dbReference type="ARBA" id="ARBA00023125"/>
    </source>
</evidence>
<keyword evidence="4" id="KW-0539">Nucleus</keyword>
<dbReference type="Gene3D" id="2.170.150.80">
    <property type="entry name" value="NAC domain"/>
    <property type="match status" value="1"/>
</dbReference>
<feature type="domain" description="NAC" evidence="5">
    <location>
        <begin position="1"/>
        <end position="46"/>
    </location>
</feature>
<accession>A0AAE1QX97</accession>
<keyword evidence="1" id="KW-0805">Transcription regulation</keyword>
<keyword evidence="2" id="KW-0238">DNA-binding</keyword>
<evidence type="ECO:0000256" key="3">
    <source>
        <dbReference type="ARBA" id="ARBA00023163"/>
    </source>
</evidence>
<evidence type="ECO:0000313" key="7">
    <source>
        <dbReference type="Proteomes" id="UP001291623"/>
    </source>
</evidence>
<evidence type="ECO:0000313" key="6">
    <source>
        <dbReference type="EMBL" id="KAK4341325.1"/>
    </source>
</evidence>
<dbReference type="PROSITE" id="PS51005">
    <property type="entry name" value="NAC"/>
    <property type="match status" value="1"/>
</dbReference>
<dbReference type="EMBL" id="JAVYJV010000022">
    <property type="protein sequence ID" value="KAK4341325.1"/>
    <property type="molecule type" value="Genomic_DNA"/>
</dbReference>
<comment type="caution">
    <text evidence="6">The sequence shown here is derived from an EMBL/GenBank/DDBJ whole genome shotgun (WGS) entry which is preliminary data.</text>
</comment>
<proteinExistence type="predicted"/>
<dbReference type="InterPro" id="IPR036093">
    <property type="entry name" value="NAC_dom_sf"/>
</dbReference>
<dbReference type="GO" id="GO:0006355">
    <property type="term" value="P:regulation of DNA-templated transcription"/>
    <property type="evidence" value="ECO:0007669"/>
    <property type="project" value="InterPro"/>
</dbReference>
<sequence length="155" mass="17921">MSYVNKKGYNKKDGHWLMKEYELSTAILQKFHEDCRDYVLCAIKKRPVTNSCPSETFTVTILNNFPADIDEVISNSRNLEHSESETTGFLNFQESHEAAESTSTTNEPLQVVEPYDAGDYMMQSNLSVQMAMSQNKLNVVELHQWDKKRFTWNVI</sequence>
<dbReference type="Proteomes" id="UP001291623">
    <property type="component" value="Unassembled WGS sequence"/>
</dbReference>
<evidence type="ECO:0000256" key="4">
    <source>
        <dbReference type="ARBA" id="ARBA00023242"/>
    </source>
</evidence>
<gene>
    <name evidence="6" type="ORF">RND71_039826</name>
</gene>
<organism evidence="6 7">
    <name type="scientific">Anisodus tanguticus</name>
    <dbReference type="NCBI Taxonomy" id="243964"/>
    <lineage>
        <taxon>Eukaryota</taxon>
        <taxon>Viridiplantae</taxon>
        <taxon>Streptophyta</taxon>
        <taxon>Embryophyta</taxon>
        <taxon>Tracheophyta</taxon>
        <taxon>Spermatophyta</taxon>
        <taxon>Magnoliopsida</taxon>
        <taxon>eudicotyledons</taxon>
        <taxon>Gunneridae</taxon>
        <taxon>Pentapetalae</taxon>
        <taxon>asterids</taxon>
        <taxon>lamiids</taxon>
        <taxon>Solanales</taxon>
        <taxon>Solanaceae</taxon>
        <taxon>Solanoideae</taxon>
        <taxon>Hyoscyameae</taxon>
        <taxon>Anisodus</taxon>
    </lineage>
</organism>
<dbReference type="AlphaFoldDB" id="A0AAE1QX97"/>
<dbReference type="GO" id="GO:0003677">
    <property type="term" value="F:DNA binding"/>
    <property type="evidence" value="ECO:0007669"/>
    <property type="project" value="UniProtKB-KW"/>
</dbReference>
<protein>
    <recommendedName>
        <fullName evidence="5">NAC domain-containing protein</fullName>
    </recommendedName>
</protein>
<name>A0AAE1QX97_9SOLA</name>
<reference evidence="6" key="1">
    <citation type="submission" date="2023-12" db="EMBL/GenBank/DDBJ databases">
        <title>Genome assembly of Anisodus tanguticus.</title>
        <authorList>
            <person name="Wang Y.-J."/>
        </authorList>
    </citation>
    <scope>NUCLEOTIDE SEQUENCE</scope>
    <source>
        <strain evidence="6">KB-2021</strain>
        <tissue evidence="6">Leaf</tissue>
    </source>
</reference>
<keyword evidence="7" id="KW-1185">Reference proteome</keyword>
<evidence type="ECO:0000259" key="5">
    <source>
        <dbReference type="PROSITE" id="PS51005"/>
    </source>
</evidence>